<dbReference type="RefSeq" id="WP_094089737.1">
    <property type="nucleotide sequence ID" value="NZ_CP016397.1"/>
</dbReference>
<dbReference type="Proteomes" id="UP000201728">
    <property type="component" value="Chromosome"/>
</dbReference>
<evidence type="ECO:0000313" key="3">
    <source>
        <dbReference type="Proteomes" id="UP000201728"/>
    </source>
</evidence>
<name>A0A222NYB7_9GAMM</name>
<dbReference type="AlphaFoldDB" id="A0A222NYB7"/>
<proteinExistence type="predicted"/>
<dbReference type="OrthoDB" id="5653329at2"/>
<gene>
    <name evidence="2" type="ORF">clem_00065</name>
</gene>
<accession>A0A222NYB7</accession>
<reference evidence="3" key="1">
    <citation type="submission" date="2016-07" db="EMBL/GenBank/DDBJ databases">
        <authorList>
            <person name="Florea S."/>
            <person name="Webb J.S."/>
            <person name="Jaromczyk J."/>
            <person name="Schardl C.L."/>
        </authorList>
    </citation>
    <scope>NUCLEOTIDE SEQUENCE [LARGE SCALE GENOMIC DNA]</scope>
    <source>
        <strain evidence="3">CDC-D5610</strain>
    </source>
</reference>
<feature type="region of interest" description="Disordered" evidence="1">
    <location>
        <begin position="432"/>
        <end position="466"/>
    </location>
</feature>
<evidence type="ECO:0000256" key="1">
    <source>
        <dbReference type="SAM" id="MobiDB-lite"/>
    </source>
</evidence>
<evidence type="ECO:0000313" key="2">
    <source>
        <dbReference type="EMBL" id="ASQ44580.1"/>
    </source>
</evidence>
<sequence length="478" mass="53437">MPGYKRLNYTLTEKLLESSINQLAQYSPETPIKTVTQEEFNTAVEREDVYINPFKYYTHPTINLIIITTPIAANNFAYLLPHLGTLFPGKQLLLGLDGQGATEQHIVTTYVSADQQTIEIFDPKASNAKRFFSGEGGIATLLLGVLRALSPFPKTHLSLAETTANYYTLGTQSFFDDVSCGYHNVANILACKELLEENSAITRKKLIEKTKNPVSEVAKLLKKNAPPKIDNKFASFVKKAWQDTMMPLASKEQRNSLKFQHYFLGWPYEGTTSQKVIYFLSLRFIFQPTINLIRRPIELMFNLLSETANFLKNSLINWAPTYLFTQYLRSSLLLLNAAFQGIFKTFYLVLRTFTSPLVTLELLQAKNNLHATKNTSGTIAASPAMSAPILTSEKKLSSGSNVITLFEEKGINSASSKNLAKEDEVKMVMEQENDASDGLTVIEHPESGSASSQGTPLDDSKKKNRDQVLVLESKPLIF</sequence>
<dbReference type="EMBL" id="CP016397">
    <property type="protein sequence ID" value="ASQ44580.1"/>
    <property type="molecule type" value="Genomic_DNA"/>
</dbReference>
<keyword evidence="3" id="KW-1185">Reference proteome</keyword>
<dbReference type="KEGG" id="lcd:clem_00065"/>
<organism evidence="2 3">
    <name type="scientific">Legionella clemsonensis</name>
    <dbReference type="NCBI Taxonomy" id="1867846"/>
    <lineage>
        <taxon>Bacteria</taxon>
        <taxon>Pseudomonadati</taxon>
        <taxon>Pseudomonadota</taxon>
        <taxon>Gammaproteobacteria</taxon>
        <taxon>Legionellales</taxon>
        <taxon>Legionellaceae</taxon>
        <taxon>Legionella</taxon>
    </lineage>
</organism>
<protein>
    <submittedName>
        <fullName evidence="2">Uncharacterized protein</fullName>
    </submittedName>
</protein>